<dbReference type="AlphaFoldDB" id="A0A1H9ZT18"/>
<proteinExistence type="inferred from homology"/>
<reference evidence="9" key="1">
    <citation type="submission" date="2016-10" db="EMBL/GenBank/DDBJ databases">
        <authorList>
            <person name="Varghese N."/>
            <person name="Submissions S."/>
        </authorList>
    </citation>
    <scope>NUCLEOTIDE SEQUENCE [LARGE SCALE GENOMIC DNA]</scope>
    <source>
        <strain evidence="9">DSM 13577</strain>
    </source>
</reference>
<dbReference type="Pfam" id="PF00128">
    <property type="entry name" value="Alpha-amylase"/>
    <property type="match status" value="1"/>
</dbReference>
<dbReference type="SUPFAM" id="SSF51445">
    <property type="entry name" value="(Trans)glycosidases"/>
    <property type="match status" value="1"/>
</dbReference>
<dbReference type="InterPro" id="IPR013784">
    <property type="entry name" value="Carb-bd-like_fold"/>
</dbReference>
<dbReference type="SUPFAM" id="SSF51011">
    <property type="entry name" value="Glycosyl hydrolase domain"/>
    <property type="match status" value="1"/>
</dbReference>
<dbReference type="Gene3D" id="2.60.40.10">
    <property type="entry name" value="Immunoglobulins"/>
    <property type="match status" value="2"/>
</dbReference>
<dbReference type="InterPro" id="IPR006046">
    <property type="entry name" value="Alpha_amylase"/>
</dbReference>
<dbReference type="InterPro" id="IPR017853">
    <property type="entry name" value="GH"/>
</dbReference>
<dbReference type="InterPro" id="IPR031319">
    <property type="entry name" value="A-amylase_C"/>
</dbReference>
<name>A0A1H9ZT18_9FIRM</name>
<evidence type="ECO:0000259" key="7">
    <source>
        <dbReference type="PROSITE" id="PS51166"/>
    </source>
</evidence>
<evidence type="ECO:0000313" key="8">
    <source>
        <dbReference type="EMBL" id="SES83962.1"/>
    </source>
</evidence>
<dbReference type="Pfam" id="PF00686">
    <property type="entry name" value="CBM_20"/>
    <property type="match status" value="1"/>
</dbReference>
<dbReference type="InterPro" id="IPR002044">
    <property type="entry name" value="CBM20"/>
</dbReference>
<dbReference type="GO" id="GO:0005975">
    <property type="term" value="P:carbohydrate metabolic process"/>
    <property type="evidence" value="ECO:0007669"/>
    <property type="project" value="InterPro"/>
</dbReference>
<dbReference type="Gene3D" id="2.60.40.1180">
    <property type="entry name" value="Golgi alpha-mannosidase II"/>
    <property type="match status" value="1"/>
</dbReference>
<dbReference type="InterPro" id="IPR006047">
    <property type="entry name" value="GH13_cat_dom"/>
</dbReference>
<evidence type="ECO:0000256" key="2">
    <source>
        <dbReference type="ARBA" id="ARBA00008061"/>
    </source>
</evidence>
<accession>A0A1H9ZT18</accession>
<dbReference type="OrthoDB" id="9805159at2"/>
<keyword evidence="9" id="KW-1185">Reference proteome</keyword>
<dbReference type="Gene3D" id="3.20.20.80">
    <property type="entry name" value="Glycosidases"/>
    <property type="match status" value="1"/>
</dbReference>
<keyword evidence="4" id="KW-0732">Signal</keyword>
<dbReference type="PANTHER" id="PTHR10357:SF215">
    <property type="entry name" value="ALPHA-AMYLASE 1"/>
    <property type="match status" value="1"/>
</dbReference>
<dbReference type="SMART" id="SM00642">
    <property type="entry name" value="Aamy"/>
    <property type="match status" value="1"/>
</dbReference>
<dbReference type="PANTHER" id="PTHR10357">
    <property type="entry name" value="ALPHA-AMYLASE FAMILY MEMBER"/>
    <property type="match status" value="1"/>
</dbReference>
<gene>
    <name evidence="8" type="ORF">SAMN03080614_101213</name>
</gene>
<evidence type="ECO:0000256" key="6">
    <source>
        <dbReference type="RuleBase" id="RU003615"/>
    </source>
</evidence>
<dbReference type="PROSITE" id="PS51166">
    <property type="entry name" value="CBM20"/>
    <property type="match status" value="1"/>
</dbReference>
<dbReference type="InterPro" id="IPR006048">
    <property type="entry name" value="A-amylase/branching_C"/>
</dbReference>
<keyword evidence="3" id="KW-0479">Metal-binding</keyword>
<organism evidence="8 9">
    <name type="scientific">Anaerobranca gottschalkii DSM 13577</name>
    <dbReference type="NCBI Taxonomy" id="1120990"/>
    <lineage>
        <taxon>Bacteria</taxon>
        <taxon>Bacillati</taxon>
        <taxon>Bacillota</taxon>
        <taxon>Clostridia</taxon>
        <taxon>Eubacteriales</taxon>
        <taxon>Proteinivoracaceae</taxon>
        <taxon>Anaerobranca</taxon>
    </lineage>
</organism>
<dbReference type="SMART" id="SM00632">
    <property type="entry name" value="Aamy_C"/>
    <property type="match status" value="1"/>
</dbReference>
<evidence type="ECO:0000256" key="5">
    <source>
        <dbReference type="ARBA" id="ARBA00022837"/>
    </source>
</evidence>
<dbReference type="EMBL" id="FOIF01000012">
    <property type="protein sequence ID" value="SES83962.1"/>
    <property type="molecule type" value="Genomic_DNA"/>
</dbReference>
<keyword evidence="8" id="KW-0378">Hydrolase</keyword>
<sequence>MINKKNSIGKAICICLSILLLFGVLSIFQPVTNATQNSLEHIKEHTSVNNQVNYATDVIYQIVTDRFLDGDKYNNPTCENLYSEDGADLRKYLGGDWRGIIQKIEDGYLPDMGISAIWISSPVENIYAVHPQFGTSYHGYWARDFKRNNPFFGDLNDFRELIAVANEHDIKVIIDFAPNHTSPAEVNNPNYAEDGNLYNNGEFVASYSNDLNEIFYHFGGTDFSTYEDSIYRNLFDLAGLNLNNNFVDQYLRDSIKFWLDLGVDGIRVDAVKHMPLGWQKSFVDTIYNHKPVFVFGEWYLGKDEYDPNYYHFANNSGMSLLDFEFAQTTRSVFRNHEKNMFDLYDMLKNTENNYERVVDQVTFIDNHDMDRFHYDGATKRNVEIGLAFLLTSRGVPTIYYGTEQYLTGNGDPYNRKPMSSFDQNTKAYKIIQKLAPLRKSNPALAYGTTQERWLNNDVIIYERKFGNNIVLVAINRNLSQSYSITGLNTKLPEGYYYDELDGLLSGKSITVNPDGSVNQFIINPGEVSIWQFAGETITPLIGQVGPIMGQVGNKVTISGVGFGDKKGTVNFGEIDATIISWTNSVIQIEIPSVPAGNYEITVSSEGGEKSNSYNFEVLTNKQIPVRFVVNNAYTSWGQNVYLVGNVHELGNWDPNRAIGPFFNQVVYQYPTWYLDISVPADTTLEFKFIKIDESGNVIWQSGLNRVYTTPEKGTDTIYFEW</sequence>
<dbReference type="SMART" id="SM01065">
    <property type="entry name" value="CBM_2"/>
    <property type="match status" value="1"/>
</dbReference>
<dbReference type="Pfam" id="PF02806">
    <property type="entry name" value="Alpha-amylase_C"/>
    <property type="match status" value="1"/>
</dbReference>
<evidence type="ECO:0000256" key="4">
    <source>
        <dbReference type="ARBA" id="ARBA00022729"/>
    </source>
</evidence>
<evidence type="ECO:0000256" key="3">
    <source>
        <dbReference type="ARBA" id="ARBA00022723"/>
    </source>
</evidence>
<dbReference type="InterPro" id="IPR013780">
    <property type="entry name" value="Glyco_hydro_b"/>
</dbReference>
<dbReference type="SUPFAM" id="SSF49452">
    <property type="entry name" value="Starch-binding domain-like"/>
    <property type="match status" value="1"/>
</dbReference>
<dbReference type="RefSeq" id="WP_091349751.1">
    <property type="nucleotide sequence ID" value="NZ_FOIF01000012.1"/>
</dbReference>
<dbReference type="CDD" id="cd11320">
    <property type="entry name" value="AmyAc_AmyMalt_CGTase_like"/>
    <property type="match status" value="1"/>
</dbReference>
<dbReference type="InterPro" id="IPR002909">
    <property type="entry name" value="IPT_dom"/>
</dbReference>
<dbReference type="Pfam" id="PF01833">
    <property type="entry name" value="TIG"/>
    <property type="match status" value="1"/>
</dbReference>
<dbReference type="PRINTS" id="PR00110">
    <property type="entry name" value="ALPHAAMYLASE"/>
</dbReference>
<dbReference type="GO" id="GO:0046872">
    <property type="term" value="F:metal ion binding"/>
    <property type="evidence" value="ECO:0007669"/>
    <property type="project" value="UniProtKB-KW"/>
</dbReference>
<keyword evidence="5" id="KW-0106">Calcium</keyword>
<dbReference type="GO" id="GO:0004556">
    <property type="term" value="F:alpha-amylase activity"/>
    <property type="evidence" value="ECO:0007669"/>
    <property type="project" value="InterPro"/>
</dbReference>
<dbReference type="SMR" id="A0A1H9ZT18"/>
<dbReference type="GO" id="GO:2001070">
    <property type="term" value="F:starch binding"/>
    <property type="evidence" value="ECO:0007669"/>
    <property type="project" value="InterPro"/>
</dbReference>
<dbReference type="STRING" id="1120990.SAMN03080614_101213"/>
<dbReference type="InterPro" id="IPR014756">
    <property type="entry name" value="Ig_E-set"/>
</dbReference>
<evidence type="ECO:0000313" key="9">
    <source>
        <dbReference type="Proteomes" id="UP000243819"/>
    </source>
</evidence>
<feature type="domain" description="CBM20" evidence="7">
    <location>
        <begin position="617"/>
        <end position="721"/>
    </location>
</feature>
<dbReference type="InterPro" id="IPR013783">
    <property type="entry name" value="Ig-like_fold"/>
</dbReference>
<evidence type="ECO:0000256" key="1">
    <source>
        <dbReference type="ARBA" id="ARBA00001913"/>
    </source>
</evidence>
<keyword evidence="8" id="KW-0326">Glycosidase</keyword>
<protein>
    <submittedName>
        <fullName evidence="8">Glycosidase</fullName>
    </submittedName>
</protein>
<dbReference type="Proteomes" id="UP000243819">
    <property type="component" value="Unassembled WGS sequence"/>
</dbReference>
<comment type="similarity">
    <text evidence="2 6">Belongs to the glycosyl hydrolase 13 family.</text>
</comment>
<dbReference type="SUPFAM" id="SSF81296">
    <property type="entry name" value="E set domains"/>
    <property type="match status" value="1"/>
</dbReference>
<dbReference type="CDD" id="cd00604">
    <property type="entry name" value="IPT_CGTD"/>
    <property type="match status" value="1"/>
</dbReference>
<comment type="cofactor">
    <cofactor evidence="1">
        <name>Ca(2+)</name>
        <dbReference type="ChEBI" id="CHEBI:29108"/>
    </cofactor>
</comment>